<dbReference type="RefSeq" id="WP_339541500.1">
    <property type="nucleotide sequence ID" value="NZ_JACAWY010000001.1"/>
</dbReference>
<proteinExistence type="predicted"/>
<organism evidence="3 4">
    <name type="scientific">Pantoea nemavictus</name>
    <dbReference type="NCBI Taxonomy" id="2726955"/>
    <lineage>
        <taxon>Bacteria</taxon>
        <taxon>Pseudomonadati</taxon>
        <taxon>Pseudomonadota</taxon>
        <taxon>Gammaproteobacteria</taxon>
        <taxon>Enterobacterales</taxon>
        <taxon>Erwiniaceae</taxon>
        <taxon>Pantoea</taxon>
    </lineage>
</organism>
<evidence type="ECO:0000256" key="1">
    <source>
        <dbReference type="SAM" id="Phobius"/>
    </source>
</evidence>
<protein>
    <submittedName>
        <fullName evidence="3">Type VI secretion system protein TssL, short form</fullName>
    </submittedName>
</protein>
<accession>A0ABU8PWW5</accession>
<dbReference type="PANTHER" id="PTHR38033">
    <property type="entry name" value="MEMBRANE PROTEIN-RELATED"/>
    <property type="match status" value="1"/>
</dbReference>
<dbReference type="NCBIfam" id="TIGR03349">
    <property type="entry name" value="IV_VI_DotU"/>
    <property type="match status" value="1"/>
</dbReference>
<evidence type="ECO:0000313" key="4">
    <source>
        <dbReference type="Proteomes" id="UP001362100"/>
    </source>
</evidence>
<dbReference type="EMBL" id="JBBGZW010000001">
    <property type="protein sequence ID" value="MEJ5046502.1"/>
    <property type="molecule type" value="Genomic_DNA"/>
</dbReference>
<comment type="caution">
    <text evidence="3">The sequence shown here is derived from an EMBL/GenBank/DDBJ whole genome shotgun (WGS) entry which is preliminary data.</text>
</comment>
<keyword evidence="4" id="KW-1185">Reference proteome</keyword>
<evidence type="ECO:0000313" key="3">
    <source>
        <dbReference type="EMBL" id="MEJ5046502.1"/>
    </source>
</evidence>
<dbReference type="PANTHER" id="PTHR38033:SF1">
    <property type="entry name" value="DOTU FAMILY TYPE IV_VI SECRETION SYSTEM PROTEIN"/>
    <property type="match status" value="1"/>
</dbReference>
<keyword evidence="1" id="KW-0472">Membrane</keyword>
<keyword evidence="1" id="KW-1133">Transmembrane helix</keyword>
<sequence length="221" mass="25331">MVLMTSADHNISINTLDTLMQETWLLSLAIRNGQTITIDDALYQRCFTLIEQVQDKLLAAGAPPIFCEEITFAHSVFLDELIMTIPDTDISVWWKRSPLQGYFLAHLNGGEIFYERIRTLLHEPAPAETLVACYYRMLRFGYIGKCLTEDNEERISLMQKLKALLPEQSESPDKPIFIQRSPYKSSFWQRAPWLIRSGIIVAIAIATFIMNDHLQYLTGKG</sequence>
<gene>
    <name evidence="3" type="primary">tssL</name>
    <name evidence="3" type="ORF">WH298_15035</name>
</gene>
<evidence type="ECO:0000259" key="2">
    <source>
        <dbReference type="Pfam" id="PF09850"/>
    </source>
</evidence>
<feature type="transmembrane region" description="Helical" evidence="1">
    <location>
        <begin position="193"/>
        <end position="210"/>
    </location>
</feature>
<dbReference type="Gene3D" id="1.25.40.590">
    <property type="entry name" value="Type IV / VI secretion system, DotU"/>
    <property type="match status" value="1"/>
</dbReference>
<dbReference type="Proteomes" id="UP001362100">
    <property type="component" value="Unassembled WGS sequence"/>
</dbReference>
<dbReference type="InterPro" id="IPR038522">
    <property type="entry name" value="T4/T6SS_DotU_sf"/>
</dbReference>
<dbReference type="Pfam" id="PF09850">
    <property type="entry name" value="DotU"/>
    <property type="match status" value="1"/>
</dbReference>
<feature type="domain" description="Type IV / VI secretion system DotU" evidence="2">
    <location>
        <begin position="16"/>
        <end position="210"/>
    </location>
</feature>
<name>A0ABU8PWW5_9GAMM</name>
<dbReference type="InterPro" id="IPR017732">
    <property type="entry name" value="T4/T6SS_DotU"/>
</dbReference>
<dbReference type="NCBIfam" id="NF038239">
    <property type="entry name" value="T6SS_TssL_short"/>
    <property type="match status" value="1"/>
</dbReference>
<keyword evidence="1" id="KW-0812">Transmembrane</keyword>
<reference evidence="3 4" key="1">
    <citation type="submission" date="2023-12" db="EMBL/GenBank/DDBJ databases">
        <title>Gut-associated functions are favored during microbiome assembly across C. elegans life.</title>
        <authorList>
            <person name="Zimmermann J."/>
        </authorList>
    </citation>
    <scope>NUCLEOTIDE SEQUENCE [LARGE SCALE GENOMIC DNA]</scope>
    <source>
        <strain evidence="3 4">BIGb0393</strain>
    </source>
</reference>